<comment type="caution">
    <text evidence="2">The sequence shown here is derived from an EMBL/GenBank/DDBJ whole genome shotgun (WGS) entry which is preliminary data.</text>
</comment>
<evidence type="ECO:0000256" key="1">
    <source>
        <dbReference type="SAM" id="MobiDB-lite"/>
    </source>
</evidence>
<feature type="compositionally biased region" description="Polar residues" evidence="1">
    <location>
        <begin position="108"/>
        <end position="128"/>
    </location>
</feature>
<feature type="region of interest" description="Disordered" evidence="1">
    <location>
        <begin position="108"/>
        <end position="136"/>
    </location>
</feature>
<accession>A0ABR4CMI3</accession>
<sequence>MSFRSNSSSIGAQNGSAYGDTSYSTSPPTNGVSSRTPVQQRLSGPSTAGGNPYDRNTPTSRPIVTLRNYRSTEQYTHRDQSFDQDYINSQQNHVSPEHWTTTQTNNSYVQQYPNNRNSNQGVPNSVSGQLDLPAYTPATPRYADALTLDDEYQHTAATGQRPRTPPQQNHTYQNDRLNQANPPHSPTTERWQTTLYTDERLRLGLPRYPNEEERRRAYGNVADSHRGN</sequence>
<feature type="compositionally biased region" description="Polar residues" evidence="1">
    <location>
        <begin position="166"/>
        <end position="192"/>
    </location>
</feature>
<gene>
    <name evidence="2" type="ORF">VTL71DRAFT_13380</name>
</gene>
<name>A0ABR4CMI3_9HELO</name>
<reference evidence="2 3" key="1">
    <citation type="journal article" date="2024" name="Commun. Biol.">
        <title>Comparative genomic analysis of thermophilic fungi reveals convergent evolutionary adaptations and gene losses.</title>
        <authorList>
            <person name="Steindorff A.S."/>
            <person name="Aguilar-Pontes M.V."/>
            <person name="Robinson A.J."/>
            <person name="Andreopoulos B."/>
            <person name="LaButti K."/>
            <person name="Kuo A."/>
            <person name="Mondo S."/>
            <person name="Riley R."/>
            <person name="Otillar R."/>
            <person name="Haridas S."/>
            <person name="Lipzen A."/>
            <person name="Grimwood J."/>
            <person name="Schmutz J."/>
            <person name="Clum A."/>
            <person name="Reid I.D."/>
            <person name="Moisan M.C."/>
            <person name="Butler G."/>
            <person name="Nguyen T.T.M."/>
            <person name="Dewar K."/>
            <person name="Conant G."/>
            <person name="Drula E."/>
            <person name="Henrissat B."/>
            <person name="Hansel C."/>
            <person name="Singer S."/>
            <person name="Hutchinson M.I."/>
            <person name="de Vries R.P."/>
            <person name="Natvig D.O."/>
            <person name="Powell A.J."/>
            <person name="Tsang A."/>
            <person name="Grigoriev I.V."/>
        </authorList>
    </citation>
    <scope>NUCLEOTIDE SEQUENCE [LARGE SCALE GENOMIC DNA]</scope>
    <source>
        <strain evidence="2 3">CBS 494.80</strain>
    </source>
</reference>
<proteinExistence type="predicted"/>
<feature type="region of interest" description="Disordered" evidence="1">
    <location>
        <begin position="1"/>
        <end position="67"/>
    </location>
</feature>
<dbReference type="Proteomes" id="UP001595075">
    <property type="component" value="Unassembled WGS sequence"/>
</dbReference>
<protein>
    <submittedName>
        <fullName evidence="2">Uncharacterized protein</fullName>
    </submittedName>
</protein>
<evidence type="ECO:0000313" key="3">
    <source>
        <dbReference type="Proteomes" id="UP001595075"/>
    </source>
</evidence>
<evidence type="ECO:0000313" key="2">
    <source>
        <dbReference type="EMBL" id="KAL2070354.1"/>
    </source>
</evidence>
<organism evidence="2 3">
    <name type="scientific">Oculimacula yallundae</name>
    <dbReference type="NCBI Taxonomy" id="86028"/>
    <lineage>
        <taxon>Eukaryota</taxon>
        <taxon>Fungi</taxon>
        <taxon>Dikarya</taxon>
        <taxon>Ascomycota</taxon>
        <taxon>Pezizomycotina</taxon>
        <taxon>Leotiomycetes</taxon>
        <taxon>Helotiales</taxon>
        <taxon>Ploettnerulaceae</taxon>
        <taxon>Oculimacula</taxon>
    </lineage>
</organism>
<feature type="region of interest" description="Disordered" evidence="1">
    <location>
        <begin position="155"/>
        <end position="192"/>
    </location>
</feature>
<dbReference type="EMBL" id="JAZHXI010000006">
    <property type="protein sequence ID" value="KAL2070354.1"/>
    <property type="molecule type" value="Genomic_DNA"/>
</dbReference>
<keyword evidence="3" id="KW-1185">Reference proteome</keyword>